<protein>
    <recommendedName>
        <fullName evidence="4">Probable multidrug resistance protein NorM</fullName>
    </recommendedName>
    <alternativeName>
        <fullName evidence="12">Multidrug-efflux transporter</fullName>
    </alternativeName>
</protein>
<feature type="transmembrane region" description="Helical" evidence="13">
    <location>
        <begin position="98"/>
        <end position="125"/>
    </location>
</feature>
<feature type="transmembrane region" description="Helical" evidence="13">
    <location>
        <begin position="145"/>
        <end position="165"/>
    </location>
</feature>
<dbReference type="PIRSF" id="PIRSF006603">
    <property type="entry name" value="DinF"/>
    <property type="match status" value="1"/>
</dbReference>
<comment type="similarity">
    <text evidence="3">Belongs to the multi antimicrobial extrusion (MATE) (TC 2.A.66.1) family.</text>
</comment>
<reference evidence="14 15" key="1">
    <citation type="submission" date="2020-04" db="EMBL/GenBank/DDBJ databases">
        <title>Complete genome sequence of Spiroplasma platyhelix ATCC 51748, an insect isolate.</title>
        <authorList>
            <person name="Green E.A."/>
            <person name="Klassen J.L."/>
        </authorList>
    </citation>
    <scope>NUCLEOTIDE SEQUENCE [LARGE SCALE GENOMIC DNA]</scope>
    <source>
        <strain evidence="14 15">PALS-1</strain>
    </source>
</reference>
<comment type="function">
    <text evidence="1">Multidrug efflux pump.</text>
</comment>
<evidence type="ECO:0000256" key="11">
    <source>
        <dbReference type="ARBA" id="ARBA00023136"/>
    </source>
</evidence>
<comment type="caution">
    <text evidence="14">The sequence shown here is derived from an EMBL/GenBank/DDBJ whole genome shotgun (WGS) entry which is preliminary data.</text>
</comment>
<keyword evidence="9 13" id="KW-1133">Transmembrane helix</keyword>
<accession>A0A846U5K5</accession>
<evidence type="ECO:0000256" key="3">
    <source>
        <dbReference type="ARBA" id="ARBA00010199"/>
    </source>
</evidence>
<evidence type="ECO:0000256" key="5">
    <source>
        <dbReference type="ARBA" id="ARBA00022448"/>
    </source>
</evidence>
<dbReference type="EMBL" id="JAAVVK010000002">
    <property type="protein sequence ID" value="NKE38737.1"/>
    <property type="molecule type" value="Genomic_DNA"/>
</dbReference>
<keyword evidence="7" id="KW-1003">Cell membrane</keyword>
<dbReference type="Proteomes" id="UP000584587">
    <property type="component" value="Unassembled WGS sequence"/>
</dbReference>
<feature type="transmembrane region" description="Helical" evidence="13">
    <location>
        <begin position="172"/>
        <end position="193"/>
    </location>
</feature>
<dbReference type="GO" id="GO:0042910">
    <property type="term" value="F:xenobiotic transmembrane transporter activity"/>
    <property type="evidence" value="ECO:0007669"/>
    <property type="project" value="InterPro"/>
</dbReference>
<dbReference type="InterPro" id="IPR048279">
    <property type="entry name" value="MdtK-like"/>
</dbReference>
<feature type="transmembrane region" description="Helical" evidence="13">
    <location>
        <begin position="205"/>
        <end position="225"/>
    </location>
</feature>
<evidence type="ECO:0000313" key="15">
    <source>
        <dbReference type="Proteomes" id="UP000584587"/>
    </source>
</evidence>
<dbReference type="PANTHER" id="PTHR43298:SF2">
    <property type="entry name" value="FMN_FAD EXPORTER YEEO-RELATED"/>
    <property type="match status" value="1"/>
</dbReference>
<feature type="transmembrane region" description="Helical" evidence="13">
    <location>
        <begin position="273"/>
        <end position="295"/>
    </location>
</feature>
<keyword evidence="15" id="KW-1185">Reference proteome</keyword>
<dbReference type="GO" id="GO:0015297">
    <property type="term" value="F:antiporter activity"/>
    <property type="evidence" value="ECO:0007669"/>
    <property type="project" value="UniProtKB-KW"/>
</dbReference>
<evidence type="ECO:0000256" key="8">
    <source>
        <dbReference type="ARBA" id="ARBA00022692"/>
    </source>
</evidence>
<feature type="transmembrane region" description="Helical" evidence="13">
    <location>
        <begin position="246"/>
        <end position="267"/>
    </location>
</feature>
<proteinExistence type="inferred from homology"/>
<keyword evidence="11 13" id="KW-0472">Membrane</keyword>
<dbReference type="GO" id="GO:0005886">
    <property type="term" value="C:plasma membrane"/>
    <property type="evidence" value="ECO:0007669"/>
    <property type="project" value="UniProtKB-SubCell"/>
</dbReference>
<feature type="transmembrane region" description="Helical" evidence="13">
    <location>
        <begin position="16"/>
        <end position="41"/>
    </location>
</feature>
<dbReference type="InterPro" id="IPR050222">
    <property type="entry name" value="MATE_MdtK"/>
</dbReference>
<feature type="transmembrane region" description="Helical" evidence="13">
    <location>
        <begin position="392"/>
        <end position="416"/>
    </location>
</feature>
<sequence>MKKYWKDNLNFYSKGLLFIIPISLQALVETVLGLMNTFIVGQFGNDDVIAGVASSVNVYDMIWYVFFAIVATGNIFLAQYEGANMKTKIKETTNVKLFYVLLISVICLIVLEVFAKDISILILGAHGGEHYDEAIKVATQYSRLIAWNYPLLGFAYIMSLTMNVAGNVKTPLIVASISLVLNTVLVCTLSLPYQGSPNLGIEGLAISLITSRAVECLIFIGYLIYKKPEYAPNWNIFKISKELHWNYFKAFIPMFINQLFFGLSLIIQTVIFAYYGSTTVVAATSIVSTTMAIFYSTYRGYNALVSYYVGQNLGKGKLALAKENAKKILQLVFLISVVTALVILSCAFWVPRFLFVNLSAEGLSLAIWYLAFSAIGYFFFNMMQPIFSFLYAGGYTLIVSITDLCLVWIVDIFVTFALLQWTQMDIKYVMMISCLTKSIDFAVSYVLYRVVPWNKKIISKSEIKLPKAILE</sequence>
<evidence type="ECO:0000256" key="12">
    <source>
        <dbReference type="ARBA" id="ARBA00031636"/>
    </source>
</evidence>
<evidence type="ECO:0000256" key="4">
    <source>
        <dbReference type="ARBA" id="ARBA00020268"/>
    </source>
</evidence>
<dbReference type="InterPro" id="IPR002528">
    <property type="entry name" value="MATE_fam"/>
</dbReference>
<organism evidence="14 15">
    <name type="scientific">Spiroplasma platyhelix PALS-1</name>
    <dbReference type="NCBI Taxonomy" id="1276218"/>
    <lineage>
        <taxon>Bacteria</taxon>
        <taxon>Bacillati</taxon>
        <taxon>Mycoplasmatota</taxon>
        <taxon>Mollicutes</taxon>
        <taxon>Entomoplasmatales</taxon>
        <taxon>Spiroplasmataceae</taxon>
        <taxon>Spiroplasma</taxon>
    </lineage>
</organism>
<dbReference type="GO" id="GO:0006811">
    <property type="term" value="P:monoatomic ion transport"/>
    <property type="evidence" value="ECO:0007669"/>
    <property type="project" value="UniProtKB-KW"/>
</dbReference>
<keyword evidence="10" id="KW-0406">Ion transport</keyword>
<feature type="transmembrane region" description="Helical" evidence="13">
    <location>
        <begin position="328"/>
        <end position="350"/>
    </location>
</feature>
<dbReference type="Pfam" id="PF01554">
    <property type="entry name" value="MatE"/>
    <property type="match status" value="2"/>
</dbReference>
<evidence type="ECO:0000256" key="13">
    <source>
        <dbReference type="SAM" id="Phobius"/>
    </source>
</evidence>
<evidence type="ECO:0000256" key="1">
    <source>
        <dbReference type="ARBA" id="ARBA00003408"/>
    </source>
</evidence>
<gene>
    <name evidence="14" type="ORF">HER12_03135</name>
</gene>
<keyword evidence="8 13" id="KW-0812">Transmembrane</keyword>
<evidence type="ECO:0000256" key="7">
    <source>
        <dbReference type="ARBA" id="ARBA00022475"/>
    </source>
</evidence>
<keyword evidence="5" id="KW-0813">Transport</keyword>
<evidence type="ECO:0000256" key="10">
    <source>
        <dbReference type="ARBA" id="ARBA00023065"/>
    </source>
</evidence>
<evidence type="ECO:0000256" key="9">
    <source>
        <dbReference type="ARBA" id="ARBA00022989"/>
    </source>
</evidence>
<evidence type="ECO:0000313" key="14">
    <source>
        <dbReference type="EMBL" id="NKE38737.1"/>
    </source>
</evidence>
<keyword evidence="6" id="KW-0050">Antiport</keyword>
<feature type="transmembrane region" description="Helical" evidence="13">
    <location>
        <begin position="362"/>
        <end position="380"/>
    </location>
</feature>
<feature type="transmembrane region" description="Helical" evidence="13">
    <location>
        <begin position="428"/>
        <end position="448"/>
    </location>
</feature>
<dbReference type="PANTHER" id="PTHR43298">
    <property type="entry name" value="MULTIDRUG RESISTANCE PROTEIN NORM-RELATED"/>
    <property type="match status" value="1"/>
</dbReference>
<feature type="transmembrane region" description="Helical" evidence="13">
    <location>
        <begin position="61"/>
        <end position="78"/>
    </location>
</feature>
<dbReference type="RefSeq" id="WP_168105208.1">
    <property type="nucleotide sequence ID" value="NZ_CP051215.1"/>
</dbReference>
<dbReference type="AlphaFoldDB" id="A0A846U5K5"/>
<evidence type="ECO:0000256" key="2">
    <source>
        <dbReference type="ARBA" id="ARBA00004651"/>
    </source>
</evidence>
<evidence type="ECO:0000256" key="6">
    <source>
        <dbReference type="ARBA" id="ARBA00022449"/>
    </source>
</evidence>
<comment type="subcellular location">
    <subcellularLocation>
        <location evidence="2">Cell membrane</location>
        <topology evidence="2">Multi-pass membrane protein</topology>
    </subcellularLocation>
</comment>
<name>A0A846U5K5_9MOLU</name>